<sequence>MIDMMSYRVESDLFLAVPRPKKDAAELFRLIENDRGSMRKFLPWVDSLKKIGDEENFLAQVNINYAKEDSLNLVIWYRQKIVGMISFNSFDKLNNVADIGYWLGQKYRGHGIMTKAVKGICAIGFNDYDLHRIIIRAATDNEASNAVANRAGFIHEGILRKNEKLHDGYHDENIFSLLRDEWNVISDKD</sequence>
<dbReference type="PATRIC" id="fig|1423806.3.peg.2068"/>
<dbReference type="Pfam" id="PF13302">
    <property type="entry name" value="Acetyltransf_3"/>
    <property type="match status" value="1"/>
</dbReference>
<evidence type="ECO:0000313" key="2">
    <source>
        <dbReference type="EMBL" id="KRN05476.1"/>
    </source>
</evidence>
<keyword evidence="2" id="KW-0808">Transferase</keyword>
<accession>A0A0R2DZ22</accession>
<dbReference type="EMBL" id="AYZF01000017">
    <property type="protein sequence ID" value="KRN05476.1"/>
    <property type="molecule type" value="Genomic_DNA"/>
</dbReference>
<dbReference type="STRING" id="1423806.FD15_GL002031"/>
<evidence type="ECO:0000259" key="1">
    <source>
        <dbReference type="PROSITE" id="PS51186"/>
    </source>
</evidence>
<dbReference type="Gene3D" id="3.40.630.30">
    <property type="match status" value="1"/>
</dbReference>
<feature type="domain" description="N-acetyltransferase" evidence="1">
    <location>
        <begin position="15"/>
        <end position="180"/>
    </location>
</feature>
<dbReference type="Proteomes" id="UP000050961">
    <property type="component" value="Unassembled WGS sequence"/>
</dbReference>
<dbReference type="SUPFAM" id="SSF55729">
    <property type="entry name" value="Acyl-CoA N-acyltransferases (Nat)"/>
    <property type="match status" value="1"/>
</dbReference>
<dbReference type="GO" id="GO:0008999">
    <property type="term" value="F:protein-N-terminal-alanine acetyltransferase activity"/>
    <property type="evidence" value="ECO:0007669"/>
    <property type="project" value="TreeGrafter"/>
</dbReference>
<organism evidence="2 3">
    <name type="scientific">Liquorilactobacillus sucicola DSM 21376 = JCM 15457</name>
    <dbReference type="NCBI Taxonomy" id="1423806"/>
    <lineage>
        <taxon>Bacteria</taxon>
        <taxon>Bacillati</taxon>
        <taxon>Bacillota</taxon>
        <taxon>Bacilli</taxon>
        <taxon>Lactobacillales</taxon>
        <taxon>Lactobacillaceae</taxon>
        <taxon>Liquorilactobacillus</taxon>
    </lineage>
</organism>
<dbReference type="AlphaFoldDB" id="A0A0R2DZ22"/>
<keyword evidence="3" id="KW-1185">Reference proteome</keyword>
<dbReference type="PROSITE" id="PS51186">
    <property type="entry name" value="GNAT"/>
    <property type="match status" value="1"/>
</dbReference>
<dbReference type="PANTHER" id="PTHR43441">
    <property type="entry name" value="RIBOSOMAL-PROTEIN-SERINE ACETYLTRANSFERASE"/>
    <property type="match status" value="1"/>
</dbReference>
<protein>
    <submittedName>
        <fullName evidence="2">Acetyltransferase</fullName>
    </submittedName>
</protein>
<evidence type="ECO:0000313" key="3">
    <source>
        <dbReference type="Proteomes" id="UP000050961"/>
    </source>
</evidence>
<gene>
    <name evidence="2" type="ORF">FD15_GL002031</name>
</gene>
<comment type="caution">
    <text evidence="2">The sequence shown here is derived from an EMBL/GenBank/DDBJ whole genome shotgun (WGS) entry which is preliminary data.</text>
</comment>
<dbReference type="PANTHER" id="PTHR43441:SF12">
    <property type="entry name" value="RIBOSOMAL N-ACETYLTRANSFERASE YDAF-RELATED"/>
    <property type="match status" value="1"/>
</dbReference>
<proteinExistence type="predicted"/>
<dbReference type="GO" id="GO:0005737">
    <property type="term" value="C:cytoplasm"/>
    <property type="evidence" value="ECO:0007669"/>
    <property type="project" value="TreeGrafter"/>
</dbReference>
<dbReference type="InterPro" id="IPR016181">
    <property type="entry name" value="Acyl_CoA_acyltransferase"/>
</dbReference>
<name>A0A0R2DZ22_9LACO</name>
<reference evidence="2 3" key="1">
    <citation type="journal article" date="2015" name="Genome Announc.">
        <title>Expanding the biotechnology potential of lactobacilli through comparative genomics of 213 strains and associated genera.</title>
        <authorList>
            <person name="Sun Z."/>
            <person name="Harris H.M."/>
            <person name="McCann A."/>
            <person name="Guo C."/>
            <person name="Argimon S."/>
            <person name="Zhang W."/>
            <person name="Yang X."/>
            <person name="Jeffery I.B."/>
            <person name="Cooney J.C."/>
            <person name="Kagawa T.F."/>
            <person name="Liu W."/>
            <person name="Song Y."/>
            <person name="Salvetti E."/>
            <person name="Wrobel A."/>
            <person name="Rasinkangas P."/>
            <person name="Parkhill J."/>
            <person name="Rea M.C."/>
            <person name="O'Sullivan O."/>
            <person name="Ritari J."/>
            <person name="Douillard F.P."/>
            <person name="Paul Ross R."/>
            <person name="Yang R."/>
            <person name="Briner A.E."/>
            <person name="Felis G.E."/>
            <person name="de Vos W.M."/>
            <person name="Barrangou R."/>
            <person name="Klaenhammer T.R."/>
            <person name="Caufield P.W."/>
            <person name="Cui Y."/>
            <person name="Zhang H."/>
            <person name="O'Toole P.W."/>
        </authorList>
    </citation>
    <scope>NUCLEOTIDE SEQUENCE [LARGE SCALE GENOMIC DNA]</scope>
    <source>
        <strain evidence="2 3">DSM 21376</strain>
    </source>
</reference>
<dbReference type="GO" id="GO:1990189">
    <property type="term" value="F:protein N-terminal-serine acetyltransferase activity"/>
    <property type="evidence" value="ECO:0007669"/>
    <property type="project" value="TreeGrafter"/>
</dbReference>
<dbReference type="InterPro" id="IPR000182">
    <property type="entry name" value="GNAT_dom"/>
</dbReference>
<dbReference type="eggNOG" id="COG1670">
    <property type="taxonomic scope" value="Bacteria"/>
</dbReference>
<dbReference type="InterPro" id="IPR051908">
    <property type="entry name" value="Ribosomal_N-acetyltransferase"/>
</dbReference>